<dbReference type="Proteomes" id="UP001172310">
    <property type="component" value="Unassembled WGS sequence"/>
</dbReference>
<dbReference type="GeneID" id="61565914"/>
<evidence type="ECO:0008006" key="3">
    <source>
        <dbReference type="Google" id="ProtNLM"/>
    </source>
</evidence>
<reference evidence="1" key="1">
    <citation type="submission" date="2023-07" db="EMBL/GenBank/DDBJ databases">
        <title>SVep1, a Temperate Phage of Human Oral Commensal Streptococcus vestibularis.</title>
        <authorList>
            <person name="Wu M."/>
            <person name="Zhu Y."/>
            <person name="Li Y."/>
        </authorList>
    </citation>
    <scope>NUCLEOTIDE SEQUENCE</scope>
    <source>
        <strain evidence="1">SVE8</strain>
    </source>
</reference>
<evidence type="ECO:0000313" key="1">
    <source>
        <dbReference type="EMBL" id="MDN5270126.1"/>
    </source>
</evidence>
<proteinExistence type="predicted"/>
<comment type="caution">
    <text evidence="1">The sequence shown here is derived from an EMBL/GenBank/DDBJ whole genome shotgun (WGS) entry which is preliminary data.</text>
</comment>
<accession>A0AAW7QKU6</accession>
<dbReference type="RefSeq" id="WP_003094080.1">
    <property type="nucleotide sequence ID" value="NZ_CP185269.1"/>
</dbReference>
<evidence type="ECO:0000313" key="2">
    <source>
        <dbReference type="Proteomes" id="UP001172310"/>
    </source>
</evidence>
<name>A0AAW7QKU6_STRVE</name>
<sequence length="58" mass="6645">MNTTELIGIKDPNIITSLVFEKDIYIEVQAKLERQLYYVCRNVAFSLPIKSTLLLALT</sequence>
<gene>
    <name evidence="1" type="ORF">QY913_08375</name>
</gene>
<dbReference type="EMBL" id="JAUJGC010000037">
    <property type="protein sequence ID" value="MDN5270126.1"/>
    <property type="molecule type" value="Genomic_DNA"/>
</dbReference>
<organism evidence="1 2">
    <name type="scientific">Streptococcus vestibularis</name>
    <dbReference type="NCBI Taxonomy" id="1343"/>
    <lineage>
        <taxon>Bacteria</taxon>
        <taxon>Bacillati</taxon>
        <taxon>Bacillota</taxon>
        <taxon>Bacilli</taxon>
        <taxon>Lactobacillales</taxon>
        <taxon>Streptococcaceae</taxon>
        <taxon>Streptococcus</taxon>
    </lineage>
</organism>
<dbReference type="AlphaFoldDB" id="A0AAW7QKU6"/>
<protein>
    <recommendedName>
        <fullName evidence="3">Transposase</fullName>
    </recommendedName>
</protein>